<organism evidence="2">
    <name type="scientific">anaerobic digester metagenome</name>
    <dbReference type="NCBI Taxonomy" id="1263854"/>
    <lineage>
        <taxon>unclassified sequences</taxon>
        <taxon>metagenomes</taxon>
        <taxon>ecological metagenomes</taxon>
    </lineage>
</organism>
<protein>
    <submittedName>
        <fullName evidence="2">Uncharacterized protein</fullName>
    </submittedName>
</protein>
<keyword evidence="1" id="KW-0472">Membrane</keyword>
<gene>
    <name evidence="2" type="ORF">SCFA_1120003</name>
</gene>
<accession>A0A485LUF6</accession>
<evidence type="ECO:0000313" key="2">
    <source>
        <dbReference type="EMBL" id="VFU11689.1"/>
    </source>
</evidence>
<feature type="transmembrane region" description="Helical" evidence="1">
    <location>
        <begin position="34"/>
        <end position="54"/>
    </location>
</feature>
<sequence length="63" mass="7002">MHNNWIQYTLFTVVENGPDFLWNAVAMSPGVVNALKGCPLFAALIVLGLILLVISSRLRNRYA</sequence>
<keyword evidence="1" id="KW-0812">Transmembrane</keyword>
<evidence type="ECO:0000256" key="1">
    <source>
        <dbReference type="SAM" id="Phobius"/>
    </source>
</evidence>
<proteinExistence type="predicted"/>
<dbReference type="AlphaFoldDB" id="A0A485LUF6"/>
<keyword evidence="1" id="KW-1133">Transmembrane helix</keyword>
<dbReference type="EMBL" id="CAADRM010000016">
    <property type="protein sequence ID" value="VFU11689.1"/>
    <property type="molecule type" value="Genomic_DNA"/>
</dbReference>
<name>A0A485LUF6_9ZZZZ</name>
<reference evidence="2" key="1">
    <citation type="submission" date="2019-03" db="EMBL/GenBank/DDBJ databases">
        <authorList>
            <person name="Hao L."/>
        </authorList>
    </citation>
    <scope>NUCLEOTIDE SEQUENCE</scope>
</reference>